<accession>A0ABR7MWL5</accession>
<evidence type="ECO:0008006" key="4">
    <source>
        <dbReference type="Google" id="ProtNLM"/>
    </source>
</evidence>
<sequence>MEKFIINRDGSIEQDQVFLCDRMLNTICEIYPIDNLKTDMHFASNDEVSFTLYKNNNNVFNPFWDKIDDLSIILVQGKGYFEIAVPKTDDGAIFKEITGVSLGEAETAQTNVTLEINTDDDMDRDDYVETVLYNETNTEGSLLHRIFKVMPHYTIGHVDDSIKNIQRTFSVSDTTVYDFLQQIAEEIGCVFVFDNFSRTVNCYDLQEHCTNPKCIADKDHRNIINGVCQHCNSSDYVVDGYGEDTGVFIEGASQEDNTTETITITGDKDSVKNCFKVEGGDDIITDRIASRLIGGNYIWKFSDYQKSQMSENLQIALSEWEKYVATQQDTYNKYWDKLSANIDEISYYRDSMMPNDDTDETAESVCQEIFGGNGKTGKITYACLQNRTMNKTMLSNTVSNFAKAIAPPTYTVELNDIHTTTETDGTFTIINSLSFKAHIYLKDEYEDDGITLKDEYTSSTITLPVKKGYKLYVNENDNKTYTSDYFYYLKQQIDIKLEQVDTKEEVMVFDPPLDPTTNKYQSGYNADSFAEYDNETNTKNLQSNHYTMFCIERLQSYFDAYEACSQVISKKNAEIASDDATEKDRLLMYIKDDNTKEAIFDSLLGKYKRRMECLSARISYLNKKIKTLEEENDALSNKINVIRNNCDLQNFLTRVENALGGKDLWIELCTFRRTDTYKNDNFIGEDQPESVLMENVEELLKQANIEIEKACKVNYSTTATIANLLTLKEFEPFWDKFKLGNYIRVRVDEDIYTMRIITVSFDYSDLSHCSVEFSDTIKNKVSSVNQVKDILKQASSMASSYSYVARQADKGSKANQQFQNMKENGLDIANTMIKSSDNLDFVWNKYGFKGREWDDVKNEFAPEQLAMTNNLLAFTKDSWEHTCAAIGKISYFDDMDQTYKWDYGINAGVLIGDLVMSEQLRIMNDSGNYYIDKNGFTMVKKDSNGKVLSEIAIKPENPSMVLSRNGKSLFDFNSDGLGCLRIGSDTSGITFDQNGNAAFAGKISSSSGDIGSWHIDGNGFYGEENKSSFLTAYGNLTDKDFNLEGISFQSTFYNGKLICGVASDSASLTIPDTSHGYTDMSARGFFSKSKGMADNEWLVRIDTEAKRFITDVNITAPNIGDICISSISKVSFNSPNVKQNLESETWTDYDYSMLKDITDIMVIPVTQSYGIVTSESHSNGKLTLTMTNISGEAHTLGCVVYLVGYKKISSSS</sequence>
<gene>
    <name evidence="2" type="ORF">H8700_10585</name>
</gene>
<name>A0ABR7MWL5_9FIRM</name>
<dbReference type="Proteomes" id="UP000637513">
    <property type="component" value="Unassembled WGS sequence"/>
</dbReference>
<keyword evidence="1" id="KW-0175">Coiled coil</keyword>
<evidence type="ECO:0000256" key="1">
    <source>
        <dbReference type="SAM" id="Coils"/>
    </source>
</evidence>
<evidence type="ECO:0000313" key="3">
    <source>
        <dbReference type="Proteomes" id="UP000637513"/>
    </source>
</evidence>
<comment type="caution">
    <text evidence="2">The sequence shown here is derived from an EMBL/GenBank/DDBJ whole genome shotgun (WGS) entry which is preliminary data.</text>
</comment>
<protein>
    <recommendedName>
        <fullName evidence="4">Prophage tail endopeptidase domain-containing protein</fullName>
    </recommendedName>
</protein>
<organism evidence="2 3">
    <name type="scientific">Jutongia hominis</name>
    <dbReference type="NCBI Taxonomy" id="2763664"/>
    <lineage>
        <taxon>Bacteria</taxon>
        <taxon>Bacillati</taxon>
        <taxon>Bacillota</taxon>
        <taxon>Clostridia</taxon>
        <taxon>Lachnospirales</taxon>
        <taxon>Lachnospiraceae</taxon>
        <taxon>Jutongia</taxon>
    </lineage>
</organism>
<evidence type="ECO:0000313" key="2">
    <source>
        <dbReference type="EMBL" id="MBC8558148.1"/>
    </source>
</evidence>
<dbReference type="EMBL" id="JACRSW010000035">
    <property type="protein sequence ID" value="MBC8558148.1"/>
    <property type="molecule type" value="Genomic_DNA"/>
</dbReference>
<reference evidence="2 3" key="1">
    <citation type="submission" date="2020-08" db="EMBL/GenBank/DDBJ databases">
        <title>Genome public.</title>
        <authorList>
            <person name="Liu C."/>
            <person name="Sun Q."/>
        </authorList>
    </citation>
    <scope>NUCLEOTIDE SEQUENCE [LARGE SCALE GENOMIC DNA]</scope>
    <source>
        <strain evidence="2 3">BX3</strain>
    </source>
</reference>
<keyword evidence="3" id="KW-1185">Reference proteome</keyword>
<feature type="coiled-coil region" evidence="1">
    <location>
        <begin position="611"/>
        <end position="645"/>
    </location>
</feature>
<proteinExistence type="predicted"/>
<dbReference type="RefSeq" id="WP_249305599.1">
    <property type="nucleotide sequence ID" value="NZ_JACRSW010000035.1"/>
</dbReference>